<dbReference type="SUPFAM" id="SSF53335">
    <property type="entry name" value="S-adenosyl-L-methionine-dependent methyltransferases"/>
    <property type="match status" value="1"/>
</dbReference>
<reference evidence="4" key="1">
    <citation type="journal article" date="2012" name="BMC Genomics">
        <title>Genome sequence of the necrotrophic fungus Penicillium digitatum, the main postharvest pathogen of citrus.</title>
        <authorList>
            <person name="Marcet-Houben M."/>
            <person name="Ballester A.-R."/>
            <person name="de la Fuente B."/>
            <person name="Harries E."/>
            <person name="Marcos J.F."/>
            <person name="Gonzalez-Candelas L."/>
            <person name="Gabaldon T."/>
        </authorList>
    </citation>
    <scope>NUCLEOTIDE SEQUENCE [LARGE SCALE GENOMIC DNA]</scope>
    <source>
        <strain evidence="4">PHI26 / CECT 20796</strain>
    </source>
</reference>
<evidence type="ECO:0000256" key="1">
    <source>
        <dbReference type="SAM" id="MobiDB-lite"/>
    </source>
</evidence>
<dbReference type="PANTHER" id="PTHR43591">
    <property type="entry name" value="METHYLTRANSFERASE"/>
    <property type="match status" value="1"/>
</dbReference>
<dbReference type="InParanoid" id="K9FUM0"/>
<dbReference type="Proteomes" id="UP000009882">
    <property type="component" value="Unassembled WGS sequence"/>
</dbReference>
<dbReference type="STRING" id="1170229.K9FUM0"/>
<feature type="compositionally biased region" description="Acidic residues" evidence="1">
    <location>
        <begin position="566"/>
        <end position="575"/>
    </location>
</feature>
<feature type="region of interest" description="Disordered" evidence="1">
    <location>
        <begin position="112"/>
        <end position="152"/>
    </location>
</feature>
<feature type="compositionally biased region" description="Acidic residues" evidence="1">
    <location>
        <begin position="112"/>
        <end position="123"/>
    </location>
</feature>
<dbReference type="GO" id="GO:0008757">
    <property type="term" value="F:S-adenosylmethionine-dependent methyltransferase activity"/>
    <property type="evidence" value="ECO:0007669"/>
    <property type="project" value="InterPro"/>
</dbReference>
<gene>
    <name evidence="3" type="ORF">PDIG_77600</name>
</gene>
<evidence type="ECO:0000313" key="4">
    <source>
        <dbReference type="Proteomes" id="UP000009882"/>
    </source>
</evidence>
<dbReference type="Pfam" id="PF08241">
    <property type="entry name" value="Methyltransf_11"/>
    <property type="match status" value="1"/>
</dbReference>
<dbReference type="InterPro" id="IPR013216">
    <property type="entry name" value="Methyltransf_11"/>
</dbReference>
<feature type="compositionally biased region" description="Polar residues" evidence="1">
    <location>
        <begin position="124"/>
        <end position="152"/>
    </location>
</feature>
<evidence type="ECO:0000259" key="2">
    <source>
        <dbReference type="Pfam" id="PF08241"/>
    </source>
</evidence>
<dbReference type="eggNOG" id="ENOG502RDBT">
    <property type="taxonomic scope" value="Eukaryota"/>
</dbReference>
<name>K9FUM0_PEND2</name>
<proteinExistence type="predicted"/>
<dbReference type="InterPro" id="IPR029063">
    <property type="entry name" value="SAM-dependent_MTases_sf"/>
</dbReference>
<sequence length="1020" mass="112886">MFEMTDTLRISTVRFPPLRQARGTVLNTIMEDTRESNFAQTSLEDSAPSILIPAVISPKLRLQTSGFAIPTHARLARLMSPLSAGTTSSCSDTEWQSQMQGFRGYDDLYDASGDDSDDNETEISDSCFSPDTRPSSLITPVTRNSVTSTGSQKHPLILEIPSSKFWPSINGSLKGSPVPPTPPSKIPVSPAALSMLSRSVPASYAPPSLDGSMTSDQESIISALATPDSQSLPETHWDAHDDIRVRRDLDGIESGLENADGSSDLETVPIAIEDPHDDWRHVLGSFPRIPTAAHAYSPPLPPSLSPSFHLNDEPIHNCDDIHDAPQPIHQRDFLPNSAMATLHHIHLDETIDSWSETSEDKGEMWQLQQPLKRPRSADGVTPASELSGYSFSDLSIPSPGGFFASLAPRARHTWSIPNTNYPPSSAAAERFYNLPWRQDEGEIVEQIVEWPRRPVDEDPVTAVRDEEAPLTAVRLPCDTPTRRSIYQDSPMSAAFDAVQVQEIPRSANGYEYDECYDQELQERAVANHDRTSIWLSAQASYLSALNETNPVNGIKPVEPSEKSDDVEAEAEDTTEDSSKKMVRFSEGVPESLGPLPPVMASKDSIYWQGFRSIRERSTKTDGFMHRNMRFDAVQSMRLAMNDLHINCLLGKFELVRPERPAYKGPFAKAPRNSMITSELAEKAQFDKVEKEQLVLAQLSQPMWAMDALRSLNGGNLLASPAQRVLAQTSSKRRISQGPRKRSFRILDLGGHSSCDWAWQAAHEFPNVKVYTVASKNQAVNSAIKGPPNHRQVTVANLWELPFGNNQFDLISARSMHALLKIKCPAGKDRDEYDLVLKECMRCLRPGGYLEFQLLDAEISRAGPHASATSVEFAFNLRNRGYDPLATKSFVGRLRSTGFVNTQRAWMFLPMGTEPVEQEPLRETPAPRVQSQIENCEAVQGPIGSTADIASMTGLIGGWMWEQWLLKLRVEMGRDRSLLLEGLGALFNEGRKSGAGWTCLSGWAMKPKRKSSVSLAKVGSM</sequence>
<dbReference type="Gene3D" id="3.40.50.150">
    <property type="entry name" value="Vaccinia Virus protein VP39"/>
    <property type="match status" value="1"/>
</dbReference>
<organism evidence="3 4">
    <name type="scientific">Penicillium digitatum (strain PHI26 / CECT 20796)</name>
    <name type="common">Green mold</name>
    <dbReference type="NCBI Taxonomy" id="1170229"/>
    <lineage>
        <taxon>Eukaryota</taxon>
        <taxon>Fungi</taxon>
        <taxon>Dikarya</taxon>
        <taxon>Ascomycota</taxon>
        <taxon>Pezizomycotina</taxon>
        <taxon>Eurotiomycetes</taxon>
        <taxon>Eurotiomycetidae</taxon>
        <taxon>Eurotiales</taxon>
        <taxon>Aspergillaceae</taxon>
        <taxon>Penicillium</taxon>
    </lineage>
</organism>
<dbReference type="OMA" id="FAQAPRN"/>
<dbReference type="OrthoDB" id="10256176at2759"/>
<dbReference type="AlphaFoldDB" id="K9FUM0"/>
<protein>
    <recommendedName>
        <fullName evidence="2">Methyltransferase type 11 domain-containing protein</fullName>
    </recommendedName>
</protein>
<dbReference type="HOGENOM" id="CLU_005788_0_0_1"/>
<dbReference type="PANTHER" id="PTHR43591:SF103">
    <property type="entry name" value="METHYLTRANSFERASE TYPE 11 DOMAIN-CONTAINING PROTEIN"/>
    <property type="match status" value="1"/>
</dbReference>
<feature type="domain" description="Methyltransferase type 11" evidence="2">
    <location>
        <begin position="773"/>
        <end position="849"/>
    </location>
</feature>
<keyword evidence="4" id="KW-1185">Reference proteome</keyword>
<comment type="caution">
    <text evidence="3">The sequence shown here is derived from an EMBL/GenBank/DDBJ whole genome shotgun (WGS) entry which is preliminary data.</text>
</comment>
<feature type="region of interest" description="Disordered" evidence="1">
    <location>
        <begin position="548"/>
        <end position="581"/>
    </location>
</feature>
<accession>K9FUM0</accession>
<evidence type="ECO:0000313" key="3">
    <source>
        <dbReference type="EMBL" id="EKV06393.1"/>
    </source>
</evidence>
<dbReference type="EMBL" id="AKCT01000286">
    <property type="protein sequence ID" value="EKV06393.1"/>
    <property type="molecule type" value="Genomic_DNA"/>
</dbReference>